<dbReference type="AlphaFoldDB" id="A0A1M5YRE5"/>
<reference evidence="7 8" key="1">
    <citation type="submission" date="2016-11" db="EMBL/GenBank/DDBJ databases">
        <authorList>
            <person name="Jaros S."/>
            <person name="Januszkiewicz K."/>
            <person name="Wedrychowicz H."/>
        </authorList>
    </citation>
    <scope>NUCLEOTIDE SEQUENCE [LARGE SCALE GENOMIC DNA]</scope>
    <source>
        <strain evidence="7 8">DSM 10068</strain>
    </source>
</reference>
<proteinExistence type="inferred from homology"/>
<sequence>MKKFIATLLVLATVISLAACGGSTKNTTTSASPESSNTAAMTEASAPATLTPTAGGILEIGGSAILPTDVTWFKVRGIMEVAFAGLWGYETLMRYSATGTPECFLLDSITPDAGALTWTMKVKDGITFSDGSKLTAEVVAWNLNYYKENGILASSFFSNFVNAEATDSKTVVCHFSSWEILFDYYLCRTVLIASKEAFDKGGADGLVANPIGTGPFVLKNMTPDVDMTMDKNPSYWQGQVLLDGVHYTYYADELVAMEALKAGEITAAMSDSYSSIDSLMKETISLTKTQTALPSYAYTMCFKSNDQNDPCSNLDVRKAISYAIDTQALVDTLTYGYGVKTTQWCMSNNEYYSPDVTGQPYNLETAKKLLADAGYTDGFSTKLWYLNIPQMSDTAAAVAEMLSKIGITADLNPIDAASYVNYIGGWDSGILIHTMGMEGGAASQYATTFVNDISFGLGMNAFAIPDSLDALVKQAKSAASSDEAVKLFKKVAYDVFEDQCLVKVLYCTTSYSFVSDKVHDADYCTVQNRRCDLWKAWVG</sequence>
<comment type="similarity">
    <text evidence="1">Belongs to the bacterial solute-binding protein 5 family.</text>
</comment>
<evidence type="ECO:0000256" key="1">
    <source>
        <dbReference type="ARBA" id="ARBA00005695"/>
    </source>
</evidence>
<name>A0A1M5YRE5_9FIRM</name>
<feature type="domain" description="Solute-binding protein family 5" evidence="6">
    <location>
        <begin position="105"/>
        <end position="445"/>
    </location>
</feature>
<evidence type="ECO:0000256" key="3">
    <source>
        <dbReference type="ARBA" id="ARBA00022729"/>
    </source>
</evidence>
<feature type="signal peptide" evidence="5">
    <location>
        <begin position="1"/>
        <end position="18"/>
    </location>
</feature>
<dbReference type="PIRSF" id="PIRSF002741">
    <property type="entry name" value="MppA"/>
    <property type="match status" value="1"/>
</dbReference>
<feature type="region of interest" description="Disordered" evidence="4">
    <location>
        <begin position="23"/>
        <end position="44"/>
    </location>
</feature>
<dbReference type="RefSeq" id="WP_073080056.1">
    <property type="nucleotide sequence ID" value="NZ_FQXV01000010.1"/>
</dbReference>
<dbReference type="CDD" id="cd00995">
    <property type="entry name" value="PBP2_NikA_DppA_OppA_like"/>
    <property type="match status" value="1"/>
</dbReference>
<evidence type="ECO:0000256" key="4">
    <source>
        <dbReference type="SAM" id="MobiDB-lite"/>
    </source>
</evidence>
<dbReference type="GO" id="GO:1904680">
    <property type="term" value="F:peptide transmembrane transporter activity"/>
    <property type="evidence" value="ECO:0007669"/>
    <property type="project" value="TreeGrafter"/>
</dbReference>
<dbReference type="STRING" id="1123282.SAMN02745823_02755"/>
<evidence type="ECO:0000313" key="7">
    <source>
        <dbReference type="EMBL" id="SHI14531.1"/>
    </source>
</evidence>
<dbReference type="Proteomes" id="UP000183995">
    <property type="component" value="Unassembled WGS sequence"/>
</dbReference>
<dbReference type="GO" id="GO:0042597">
    <property type="term" value="C:periplasmic space"/>
    <property type="evidence" value="ECO:0007669"/>
    <property type="project" value="UniProtKB-ARBA"/>
</dbReference>
<accession>A0A1M5YRE5</accession>
<dbReference type="GO" id="GO:0043190">
    <property type="term" value="C:ATP-binding cassette (ABC) transporter complex"/>
    <property type="evidence" value="ECO:0007669"/>
    <property type="project" value="InterPro"/>
</dbReference>
<evidence type="ECO:0000313" key="8">
    <source>
        <dbReference type="Proteomes" id="UP000183995"/>
    </source>
</evidence>
<dbReference type="PANTHER" id="PTHR30290:SF9">
    <property type="entry name" value="OLIGOPEPTIDE-BINDING PROTEIN APPA"/>
    <property type="match status" value="1"/>
</dbReference>
<feature type="chain" id="PRO_5039728985" evidence="5">
    <location>
        <begin position="19"/>
        <end position="539"/>
    </location>
</feature>
<feature type="compositionally biased region" description="Polar residues" evidence="4">
    <location>
        <begin position="23"/>
        <end position="40"/>
    </location>
</feature>
<protein>
    <submittedName>
        <fullName evidence="7">Extracellular solute-binding protein, family 5 Middle</fullName>
    </submittedName>
</protein>
<dbReference type="Gene3D" id="3.10.105.10">
    <property type="entry name" value="Dipeptide-binding Protein, Domain 3"/>
    <property type="match status" value="1"/>
</dbReference>
<dbReference type="GO" id="GO:0015833">
    <property type="term" value="P:peptide transport"/>
    <property type="evidence" value="ECO:0007669"/>
    <property type="project" value="TreeGrafter"/>
</dbReference>
<dbReference type="Gene3D" id="3.40.190.10">
    <property type="entry name" value="Periplasmic binding protein-like II"/>
    <property type="match status" value="1"/>
</dbReference>
<dbReference type="Pfam" id="PF00496">
    <property type="entry name" value="SBP_bac_5"/>
    <property type="match status" value="1"/>
</dbReference>
<dbReference type="InterPro" id="IPR000914">
    <property type="entry name" value="SBP_5_dom"/>
</dbReference>
<dbReference type="PROSITE" id="PS51257">
    <property type="entry name" value="PROKAR_LIPOPROTEIN"/>
    <property type="match status" value="1"/>
</dbReference>
<evidence type="ECO:0000256" key="2">
    <source>
        <dbReference type="ARBA" id="ARBA00022448"/>
    </source>
</evidence>
<keyword evidence="3 5" id="KW-0732">Signal</keyword>
<dbReference type="SUPFAM" id="SSF53850">
    <property type="entry name" value="Periplasmic binding protein-like II"/>
    <property type="match status" value="1"/>
</dbReference>
<evidence type="ECO:0000259" key="6">
    <source>
        <dbReference type="Pfam" id="PF00496"/>
    </source>
</evidence>
<evidence type="ECO:0000256" key="5">
    <source>
        <dbReference type="SAM" id="SignalP"/>
    </source>
</evidence>
<organism evidence="7 8">
    <name type="scientific">Sporobacter termitidis DSM 10068</name>
    <dbReference type="NCBI Taxonomy" id="1123282"/>
    <lineage>
        <taxon>Bacteria</taxon>
        <taxon>Bacillati</taxon>
        <taxon>Bacillota</taxon>
        <taxon>Clostridia</taxon>
        <taxon>Eubacteriales</taxon>
        <taxon>Oscillospiraceae</taxon>
        <taxon>Sporobacter</taxon>
    </lineage>
</organism>
<keyword evidence="2" id="KW-0813">Transport</keyword>
<dbReference type="InterPro" id="IPR039424">
    <property type="entry name" value="SBP_5"/>
</dbReference>
<dbReference type="PANTHER" id="PTHR30290">
    <property type="entry name" value="PERIPLASMIC BINDING COMPONENT OF ABC TRANSPORTER"/>
    <property type="match status" value="1"/>
</dbReference>
<dbReference type="EMBL" id="FQXV01000010">
    <property type="protein sequence ID" value="SHI14531.1"/>
    <property type="molecule type" value="Genomic_DNA"/>
</dbReference>
<gene>
    <name evidence="7" type="ORF">SAMN02745823_02755</name>
</gene>
<keyword evidence="8" id="KW-1185">Reference proteome</keyword>
<dbReference type="InterPro" id="IPR030678">
    <property type="entry name" value="Peptide/Ni-bd"/>
</dbReference>